<organism evidence="2 3">
    <name type="scientific">Candidatus Uhrbacteria bacterium GW2011_GWF2_39_13</name>
    <dbReference type="NCBI Taxonomy" id="1618995"/>
    <lineage>
        <taxon>Bacteria</taxon>
        <taxon>Candidatus Uhriibacteriota</taxon>
    </lineage>
</organism>
<accession>A0A0G0MUV7</accession>
<gene>
    <name evidence="2" type="ORF">UT30_C0011G0052</name>
</gene>
<evidence type="ECO:0000256" key="1">
    <source>
        <dbReference type="SAM" id="Coils"/>
    </source>
</evidence>
<protein>
    <submittedName>
        <fullName evidence="2">Uncharacterized protein</fullName>
    </submittedName>
</protein>
<dbReference type="AlphaFoldDB" id="A0A0G0MUV7"/>
<keyword evidence="1" id="KW-0175">Coiled coil</keyword>
<sequence>MILFLRMNNDVTTNEILEFLKENMVTKDEFRETLTEYATRKDLIEFRSDILESVDRFAKLHETLDQELLMLRSKYNRLEERLELIETKIGITV</sequence>
<name>A0A0G0MUV7_9BACT</name>
<feature type="coiled-coil region" evidence="1">
    <location>
        <begin position="61"/>
        <end position="88"/>
    </location>
</feature>
<comment type="caution">
    <text evidence="2">The sequence shown here is derived from an EMBL/GenBank/DDBJ whole genome shotgun (WGS) entry which is preliminary data.</text>
</comment>
<evidence type="ECO:0000313" key="2">
    <source>
        <dbReference type="EMBL" id="KKR04206.1"/>
    </source>
</evidence>
<dbReference type="EMBL" id="LBWG01000011">
    <property type="protein sequence ID" value="KKR04206.1"/>
    <property type="molecule type" value="Genomic_DNA"/>
</dbReference>
<evidence type="ECO:0000313" key="3">
    <source>
        <dbReference type="Proteomes" id="UP000033935"/>
    </source>
</evidence>
<reference evidence="2 3" key="1">
    <citation type="journal article" date="2015" name="Nature">
        <title>rRNA introns, odd ribosomes, and small enigmatic genomes across a large radiation of phyla.</title>
        <authorList>
            <person name="Brown C.T."/>
            <person name="Hug L.A."/>
            <person name="Thomas B.C."/>
            <person name="Sharon I."/>
            <person name="Castelle C.J."/>
            <person name="Singh A."/>
            <person name="Wilkins M.J."/>
            <person name="Williams K.H."/>
            <person name="Banfield J.F."/>
        </authorList>
    </citation>
    <scope>NUCLEOTIDE SEQUENCE [LARGE SCALE GENOMIC DNA]</scope>
</reference>
<proteinExistence type="predicted"/>
<dbReference type="Proteomes" id="UP000033935">
    <property type="component" value="Unassembled WGS sequence"/>
</dbReference>